<gene>
    <name evidence="8" type="primary">tadA</name>
    <name evidence="10" type="ORF">CR155_08175</name>
</gene>
<dbReference type="AlphaFoldDB" id="A0A2N4UH92"/>
<keyword evidence="3 8" id="KW-0819">tRNA processing</keyword>
<evidence type="ECO:0000256" key="2">
    <source>
        <dbReference type="ARBA" id="ARBA00011738"/>
    </source>
</evidence>
<organism evidence="10 11">
    <name type="scientific">Pollutimonas nitritireducens</name>
    <dbReference type="NCBI Taxonomy" id="2045209"/>
    <lineage>
        <taxon>Bacteria</taxon>
        <taxon>Pseudomonadati</taxon>
        <taxon>Pseudomonadota</taxon>
        <taxon>Betaproteobacteria</taxon>
        <taxon>Burkholderiales</taxon>
        <taxon>Alcaligenaceae</taxon>
        <taxon>Pollutimonas</taxon>
    </lineage>
</organism>
<evidence type="ECO:0000313" key="10">
    <source>
        <dbReference type="EMBL" id="PLC54370.1"/>
    </source>
</evidence>
<dbReference type="Pfam" id="PF00383">
    <property type="entry name" value="dCMP_cyt_deam_1"/>
    <property type="match status" value="1"/>
</dbReference>
<dbReference type="PANTHER" id="PTHR11079:SF202">
    <property type="entry name" value="TRNA-SPECIFIC ADENOSINE DEAMINASE"/>
    <property type="match status" value="1"/>
</dbReference>
<dbReference type="CDD" id="cd01285">
    <property type="entry name" value="nucleoside_deaminase"/>
    <property type="match status" value="1"/>
</dbReference>
<dbReference type="SUPFAM" id="SSF53927">
    <property type="entry name" value="Cytidine deaminase-like"/>
    <property type="match status" value="1"/>
</dbReference>
<dbReference type="GO" id="GO:0052717">
    <property type="term" value="F:tRNA-specific adenosine-34 deaminase activity"/>
    <property type="evidence" value="ECO:0007669"/>
    <property type="project" value="UniProtKB-UniRule"/>
</dbReference>
<accession>A0A2N4UH92</accession>
<dbReference type="Gene3D" id="3.40.140.10">
    <property type="entry name" value="Cytidine Deaminase, domain 2"/>
    <property type="match status" value="1"/>
</dbReference>
<evidence type="ECO:0000256" key="4">
    <source>
        <dbReference type="ARBA" id="ARBA00022723"/>
    </source>
</evidence>
<name>A0A2N4UH92_9BURK</name>
<feature type="domain" description="CMP/dCMP-type deaminase" evidence="9">
    <location>
        <begin position="1"/>
        <end position="107"/>
    </location>
</feature>
<dbReference type="InterPro" id="IPR016192">
    <property type="entry name" value="APOBEC/CMP_deaminase_Zn-bd"/>
</dbReference>
<dbReference type="OrthoDB" id="9802676at2"/>
<dbReference type="EC" id="3.5.4.33" evidence="8"/>
<comment type="cofactor">
    <cofactor evidence="8">
        <name>Zn(2+)</name>
        <dbReference type="ChEBI" id="CHEBI:29105"/>
    </cofactor>
    <text evidence="8">Binds 1 zinc ion per subunit.</text>
</comment>
<evidence type="ECO:0000313" key="11">
    <source>
        <dbReference type="Proteomes" id="UP000234328"/>
    </source>
</evidence>
<dbReference type="EMBL" id="PDNV01000005">
    <property type="protein sequence ID" value="PLC54370.1"/>
    <property type="molecule type" value="Genomic_DNA"/>
</dbReference>
<comment type="function">
    <text evidence="8">Catalyzes the deamination of adenosine to inosine at the wobble position 34 of tRNA(Arg2).</text>
</comment>
<feature type="binding site" evidence="8">
    <location>
        <position position="80"/>
    </location>
    <ligand>
        <name>Zn(2+)</name>
        <dbReference type="ChEBI" id="CHEBI:29105"/>
        <note>catalytic</note>
    </ligand>
</feature>
<evidence type="ECO:0000256" key="1">
    <source>
        <dbReference type="ARBA" id="ARBA00010669"/>
    </source>
</evidence>
<dbReference type="PROSITE" id="PS00903">
    <property type="entry name" value="CYT_DCMP_DEAMINASES_1"/>
    <property type="match status" value="1"/>
</dbReference>
<comment type="catalytic activity">
    <reaction evidence="7 8">
        <text>adenosine(34) in tRNA + H2O + H(+) = inosine(34) in tRNA + NH4(+)</text>
        <dbReference type="Rhea" id="RHEA:43168"/>
        <dbReference type="Rhea" id="RHEA-COMP:10373"/>
        <dbReference type="Rhea" id="RHEA-COMP:10374"/>
        <dbReference type="ChEBI" id="CHEBI:15377"/>
        <dbReference type="ChEBI" id="CHEBI:15378"/>
        <dbReference type="ChEBI" id="CHEBI:28938"/>
        <dbReference type="ChEBI" id="CHEBI:74411"/>
        <dbReference type="ChEBI" id="CHEBI:82852"/>
        <dbReference type="EC" id="3.5.4.33"/>
    </reaction>
</comment>
<sequence>MHIAIQQADLACAIGEVPVGAVVLDVAGRIIGRGFNRTITDHDPTAHAEIVALRQAAAATGNYRLPGASLFVTLEPCAMCMGAILHARLSRVVYGATDPKTGACGSVLCVQAYPQLNHQTSVTGGLLAAECGGLLRQFFRERRRKTAP</sequence>
<comment type="subunit">
    <text evidence="2 8">Homodimer.</text>
</comment>
<evidence type="ECO:0000259" key="9">
    <source>
        <dbReference type="PROSITE" id="PS51747"/>
    </source>
</evidence>
<evidence type="ECO:0000256" key="8">
    <source>
        <dbReference type="HAMAP-Rule" id="MF_00972"/>
    </source>
</evidence>
<evidence type="ECO:0000256" key="6">
    <source>
        <dbReference type="ARBA" id="ARBA00022833"/>
    </source>
</evidence>
<dbReference type="InterPro" id="IPR002125">
    <property type="entry name" value="CMP_dCMP_dom"/>
</dbReference>
<dbReference type="FunFam" id="3.40.140.10:FF:000005">
    <property type="entry name" value="tRNA-specific adenosine deaminase"/>
    <property type="match status" value="1"/>
</dbReference>
<dbReference type="InterPro" id="IPR028883">
    <property type="entry name" value="tRNA_aden_deaminase"/>
</dbReference>
<dbReference type="HAMAP" id="MF_00972">
    <property type="entry name" value="tRNA_aden_deaminase"/>
    <property type="match status" value="1"/>
</dbReference>
<comment type="similarity">
    <text evidence="1">Belongs to the cytidine and deoxycytidylate deaminase family. ADAT2 subfamily.</text>
</comment>
<keyword evidence="6 8" id="KW-0862">Zinc</keyword>
<keyword evidence="5 8" id="KW-0378">Hydrolase</keyword>
<dbReference type="PANTHER" id="PTHR11079">
    <property type="entry name" value="CYTOSINE DEAMINASE FAMILY MEMBER"/>
    <property type="match status" value="1"/>
</dbReference>
<dbReference type="NCBIfam" id="NF008113">
    <property type="entry name" value="PRK10860.1"/>
    <property type="match status" value="1"/>
</dbReference>
<evidence type="ECO:0000256" key="5">
    <source>
        <dbReference type="ARBA" id="ARBA00022801"/>
    </source>
</evidence>
<keyword evidence="11" id="KW-1185">Reference proteome</keyword>
<keyword evidence="4 8" id="KW-0479">Metal-binding</keyword>
<dbReference type="GO" id="GO:0008270">
    <property type="term" value="F:zinc ion binding"/>
    <property type="evidence" value="ECO:0007669"/>
    <property type="project" value="UniProtKB-UniRule"/>
</dbReference>
<proteinExistence type="inferred from homology"/>
<feature type="active site" description="Proton donor" evidence="8">
    <location>
        <position position="49"/>
    </location>
</feature>
<dbReference type="InterPro" id="IPR016193">
    <property type="entry name" value="Cytidine_deaminase-like"/>
</dbReference>
<evidence type="ECO:0000256" key="3">
    <source>
        <dbReference type="ARBA" id="ARBA00022694"/>
    </source>
</evidence>
<comment type="caution">
    <text evidence="10">The sequence shown here is derived from an EMBL/GenBank/DDBJ whole genome shotgun (WGS) entry which is preliminary data.</text>
</comment>
<dbReference type="Proteomes" id="UP000234328">
    <property type="component" value="Unassembled WGS sequence"/>
</dbReference>
<dbReference type="GO" id="GO:0002100">
    <property type="term" value="P:tRNA wobble adenosine to inosine editing"/>
    <property type="evidence" value="ECO:0007669"/>
    <property type="project" value="UniProtKB-UniRule"/>
</dbReference>
<feature type="binding site" evidence="8">
    <location>
        <position position="77"/>
    </location>
    <ligand>
        <name>Zn(2+)</name>
        <dbReference type="ChEBI" id="CHEBI:29105"/>
        <note>catalytic</note>
    </ligand>
</feature>
<protein>
    <recommendedName>
        <fullName evidence="8">tRNA-specific adenosine deaminase</fullName>
        <ecNumber evidence="8">3.5.4.33</ecNumber>
    </recommendedName>
</protein>
<reference evidence="10 11" key="1">
    <citation type="submission" date="2017-10" db="EMBL/GenBank/DDBJ databases">
        <title>Two draft genome sequences of Pusillimonas sp. strains isolated from a nitrate- and radionuclide-contaminated groundwater in Russia.</title>
        <authorList>
            <person name="Grouzdev D.S."/>
            <person name="Tourova T.P."/>
            <person name="Goeva M.A."/>
            <person name="Babich T.L."/>
            <person name="Sokolova D.S."/>
            <person name="Abdullin R."/>
            <person name="Poltaraus A.B."/>
            <person name="Toshchakov S.V."/>
            <person name="Nazina T.N."/>
        </authorList>
    </citation>
    <scope>NUCLEOTIDE SEQUENCE [LARGE SCALE GENOMIC DNA]</scope>
    <source>
        <strain evidence="10 11">JR1/69-2-13</strain>
    </source>
</reference>
<feature type="binding site" evidence="8">
    <location>
        <position position="47"/>
    </location>
    <ligand>
        <name>Zn(2+)</name>
        <dbReference type="ChEBI" id="CHEBI:29105"/>
        <note>catalytic</note>
    </ligand>
</feature>
<dbReference type="PROSITE" id="PS51747">
    <property type="entry name" value="CYT_DCMP_DEAMINASES_2"/>
    <property type="match status" value="1"/>
</dbReference>
<evidence type="ECO:0000256" key="7">
    <source>
        <dbReference type="ARBA" id="ARBA00048045"/>
    </source>
</evidence>